<dbReference type="Proteomes" id="UP000202440">
    <property type="component" value="Chromosome"/>
</dbReference>
<dbReference type="EMBL" id="CP022530">
    <property type="protein sequence ID" value="ASP40352.1"/>
    <property type="molecule type" value="Genomic_DNA"/>
</dbReference>
<sequence>MTIMNPIYLFILLAAACLGMQEVGTAVGRESWCGGQQLAAASLCPRHEPALLTPLAPFASAQRADGLSASAPADKRAGANSDEASFGEALALQYVPVTRTNKPTSIDIQLHTATFS</sequence>
<evidence type="ECO:0000313" key="1">
    <source>
        <dbReference type="EMBL" id="ASP40352.1"/>
    </source>
</evidence>
<accession>A0A222FNR7</accession>
<keyword evidence="2" id="KW-1185">Reference proteome</keyword>
<name>A0A222FNR7_9GAMM</name>
<evidence type="ECO:0000313" key="2">
    <source>
        <dbReference type="Proteomes" id="UP000202440"/>
    </source>
</evidence>
<organism evidence="1 2">
    <name type="scientific">Bacterioplanes sanyensis</name>
    <dbReference type="NCBI Taxonomy" id="1249553"/>
    <lineage>
        <taxon>Bacteria</taxon>
        <taxon>Pseudomonadati</taxon>
        <taxon>Pseudomonadota</taxon>
        <taxon>Gammaproteobacteria</taxon>
        <taxon>Oceanospirillales</taxon>
        <taxon>Oceanospirillaceae</taxon>
        <taxon>Bacterioplanes</taxon>
    </lineage>
</organism>
<dbReference type="KEGG" id="bsan:CHH28_17450"/>
<reference evidence="1 2" key="1">
    <citation type="submission" date="2017-07" db="EMBL/GenBank/DDBJ databases">
        <title>Annotated genome sequence of Bacterioplanes sanyensis isolated from Red Sea.</title>
        <authorList>
            <person name="Rehman Z.U."/>
        </authorList>
    </citation>
    <scope>NUCLEOTIDE SEQUENCE [LARGE SCALE GENOMIC DNA]</scope>
    <source>
        <strain evidence="1 2">NV9</strain>
    </source>
</reference>
<dbReference type="AlphaFoldDB" id="A0A222FNR7"/>
<proteinExistence type="predicted"/>
<protein>
    <submittedName>
        <fullName evidence="1">Uncharacterized protein</fullName>
    </submittedName>
</protein>
<gene>
    <name evidence="1" type="ORF">CHH28_17450</name>
</gene>